<dbReference type="InterPro" id="IPR029044">
    <property type="entry name" value="Nucleotide-diphossugar_trans"/>
</dbReference>
<evidence type="ECO:0000259" key="2">
    <source>
        <dbReference type="Pfam" id="PF00535"/>
    </source>
</evidence>
<feature type="region of interest" description="Disordered" evidence="1">
    <location>
        <begin position="355"/>
        <end position="384"/>
    </location>
</feature>
<gene>
    <name evidence="3" type="ORF">MPNT_260022</name>
</gene>
<accession>A0A8J2FQ96</accession>
<dbReference type="Gene3D" id="3.90.550.10">
    <property type="entry name" value="Spore Coat Polysaccharide Biosynthesis Protein SpsA, Chain A"/>
    <property type="match status" value="1"/>
</dbReference>
<evidence type="ECO:0000313" key="3">
    <source>
        <dbReference type="EMBL" id="CAF0698363.1"/>
    </source>
</evidence>
<feature type="region of interest" description="Disordered" evidence="1">
    <location>
        <begin position="1"/>
        <end position="37"/>
    </location>
</feature>
<sequence>MHVAMKLGEAQSSRSRGSTANLSRREKNVDRAKGKRPSAAGVAKRWFLGSVATFFDVHLGRGSNTKLVASSMTRESYPLAESELIAILPAYNEAVHLGAVLEELGRFVSQRIVIDDGSTDETSSIARLHGACVFRHPVRRGKTEAIRTGLLVAPPSRWVLFLDADGQHDPGDFPALWEKREGVDAVLGMRDLSSPRMPWLRRWANQAMSRILRAIVGGELVDTQCGFRLVKRSVFSQWMPAGWEYQWESELYGWLLLSQTPVRMVPVRTCYAGGVSHIFWPRELWGFLCCCCRLLRIRWVITRTVVAKERSFPRQNSFVFFGLRWDGHRRTRPLDRVRRFLHDESGRSFERFPLDNEKRGTKSNTGNGFLVGQSPHWEGAGCQK</sequence>
<feature type="compositionally biased region" description="Basic and acidic residues" evidence="1">
    <location>
        <begin position="23"/>
        <end position="32"/>
    </location>
</feature>
<reference evidence="3" key="1">
    <citation type="submission" date="2021-02" db="EMBL/GenBank/DDBJ databases">
        <authorList>
            <person name="Cremers G."/>
            <person name="Picone N."/>
        </authorList>
    </citation>
    <scope>NUCLEOTIDE SEQUENCE</scope>
    <source>
        <strain evidence="3">PQ17</strain>
    </source>
</reference>
<proteinExistence type="predicted"/>
<name>A0A8J2FQ96_9BACT</name>
<feature type="domain" description="Glycosyltransferase 2-like" evidence="2">
    <location>
        <begin position="87"/>
        <end position="236"/>
    </location>
</feature>
<protein>
    <recommendedName>
        <fullName evidence="2">Glycosyltransferase 2-like domain-containing protein</fullName>
    </recommendedName>
</protein>
<dbReference type="AlphaFoldDB" id="A0A8J2FQ96"/>
<keyword evidence="4" id="KW-1185">Reference proteome</keyword>
<evidence type="ECO:0000256" key="1">
    <source>
        <dbReference type="SAM" id="MobiDB-lite"/>
    </source>
</evidence>
<dbReference type="SUPFAM" id="SSF53448">
    <property type="entry name" value="Nucleotide-diphospho-sugar transferases"/>
    <property type="match status" value="1"/>
</dbReference>
<organism evidence="3 4">
    <name type="scientific">Candidatus Methylacidithermus pantelleriae</name>
    <dbReference type="NCBI Taxonomy" id="2744239"/>
    <lineage>
        <taxon>Bacteria</taxon>
        <taxon>Pseudomonadati</taxon>
        <taxon>Verrucomicrobiota</taxon>
        <taxon>Methylacidiphilae</taxon>
        <taxon>Methylacidiphilales</taxon>
        <taxon>Methylacidiphilaceae</taxon>
        <taxon>Candidatus Methylacidithermus</taxon>
    </lineage>
</organism>
<dbReference type="PANTHER" id="PTHR48090">
    <property type="entry name" value="UNDECAPRENYL-PHOSPHATE 4-DEOXY-4-FORMAMIDO-L-ARABINOSE TRANSFERASE-RELATED"/>
    <property type="match status" value="1"/>
</dbReference>
<comment type="caution">
    <text evidence="3">The sequence shown here is derived from an EMBL/GenBank/DDBJ whole genome shotgun (WGS) entry which is preliminary data.</text>
</comment>
<dbReference type="EMBL" id="CAJNOB010000019">
    <property type="protein sequence ID" value="CAF0698363.1"/>
    <property type="molecule type" value="Genomic_DNA"/>
</dbReference>
<evidence type="ECO:0000313" key="4">
    <source>
        <dbReference type="Proteomes" id="UP000663859"/>
    </source>
</evidence>
<dbReference type="PANTHER" id="PTHR48090:SF7">
    <property type="entry name" value="RFBJ PROTEIN"/>
    <property type="match status" value="1"/>
</dbReference>
<dbReference type="Pfam" id="PF00535">
    <property type="entry name" value="Glycos_transf_2"/>
    <property type="match status" value="1"/>
</dbReference>
<dbReference type="CDD" id="cd04179">
    <property type="entry name" value="DPM_DPG-synthase_like"/>
    <property type="match status" value="1"/>
</dbReference>
<feature type="compositionally biased region" description="Polar residues" evidence="1">
    <location>
        <begin position="10"/>
        <end position="22"/>
    </location>
</feature>
<dbReference type="InterPro" id="IPR001173">
    <property type="entry name" value="Glyco_trans_2-like"/>
</dbReference>
<dbReference type="InterPro" id="IPR050256">
    <property type="entry name" value="Glycosyltransferase_2"/>
</dbReference>
<dbReference type="Proteomes" id="UP000663859">
    <property type="component" value="Unassembled WGS sequence"/>
</dbReference>